<accession>A0ABP8JKU3</accession>
<dbReference type="InterPro" id="IPR003593">
    <property type="entry name" value="AAA+_ATPase"/>
</dbReference>
<dbReference type="SMART" id="SM00382">
    <property type="entry name" value="AAA"/>
    <property type="match status" value="1"/>
</dbReference>
<protein>
    <recommendedName>
        <fullName evidence="6">ABC transporter domain-containing protein</fullName>
    </recommendedName>
</protein>
<evidence type="ECO:0000313" key="8">
    <source>
        <dbReference type="Proteomes" id="UP001500635"/>
    </source>
</evidence>
<evidence type="ECO:0000256" key="5">
    <source>
        <dbReference type="SAM" id="Phobius"/>
    </source>
</evidence>
<comment type="caution">
    <text evidence="7">The sequence shown here is derived from an EMBL/GenBank/DDBJ whole genome shotgun (WGS) entry which is preliminary data.</text>
</comment>
<evidence type="ECO:0000259" key="6">
    <source>
        <dbReference type="PROSITE" id="PS50893"/>
    </source>
</evidence>
<dbReference type="InterPro" id="IPR027417">
    <property type="entry name" value="P-loop_NTPase"/>
</dbReference>
<proteinExistence type="inferred from homology"/>
<dbReference type="PANTHER" id="PTHR43335">
    <property type="entry name" value="ABC TRANSPORTER, ATP-BINDING PROTEIN"/>
    <property type="match status" value="1"/>
</dbReference>
<feature type="transmembrane region" description="Helical" evidence="5">
    <location>
        <begin position="569"/>
        <end position="590"/>
    </location>
</feature>
<dbReference type="PROSITE" id="PS50893">
    <property type="entry name" value="ABC_TRANSPORTER_2"/>
    <property type="match status" value="1"/>
</dbReference>
<dbReference type="InterPro" id="IPR017871">
    <property type="entry name" value="ABC_transporter-like_CS"/>
</dbReference>
<dbReference type="Gene3D" id="3.40.50.300">
    <property type="entry name" value="P-loop containing nucleotide triphosphate hydrolases"/>
    <property type="match status" value="1"/>
</dbReference>
<keyword evidence="2" id="KW-0813">Transport</keyword>
<name>A0ABP8JKU3_9ACTN</name>
<keyword evidence="4" id="KW-0067">ATP-binding</keyword>
<dbReference type="Pfam" id="PF00005">
    <property type="entry name" value="ABC_tran"/>
    <property type="match status" value="1"/>
</dbReference>
<dbReference type="Proteomes" id="UP001500635">
    <property type="component" value="Unassembled WGS sequence"/>
</dbReference>
<dbReference type="PANTHER" id="PTHR43335:SF4">
    <property type="entry name" value="ABC TRANSPORTER, ATP-BINDING PROTEIN"/>
    <property type="match status" value="1"/>
</dbReference>
<feature type="transmembrane region" description="Helical" evidence="5">
    <location>
        <begin position="516"/>
        <end position="536"/>
    </location>
</feature>
<keyword evidence="8" id="KW-1185">Reference proteome</keyword>
<keyword evidence="5" id="KW-0812">Transmembrane</keyword>
<feature type="transmembrane region" description="Helical" evidence="5">
    <location>
        <begin position="357"/>
        <end position="376"/>
    </location>
</feature>
<feature type="domain" description="ABC transporter" evidence="6">
    <location>
        <begin position="4"/>
        <end position="229"/>
    </location>
</feature>
<gene>
    <name evidence="7" type="ORF">GCM10023147_22260</name>
</gene>
<comment type="similarity">
    <text evidence="1">Belongs to the ABC transporter superfamily.</text>
</comment>
<evidence type="ECO:0000313" key="7">
    <source>
        <dbReference type="EMBL" id="GAA4392446.1"/>
    </source>
</evidence>
<dbReference type="EMBL" id="BAABFR010000029">
    <property type="protein sequence ID" value="GAA4392446.1"/>
    <property type="molecule type" value="Genomic_DNA"/>
</dbReference>
<evidence type="ECO:0000256" key="1">
    <source>
        <dbReference type="ARBA" id="ARBA00005417"/>
    </source>
</evidence>
<keyword evidence="3" id="KW-0547">Nucleotide-binding</keyword>
<dbReference type="InterPro" id="IPR003439">
    <property type="entry name" value="ABC_transporter-like_ATP-bd"/>
</dbReference>
<dbReference type="PROSITE" id="PS00211">
    <property type="entry name" value="ABC_TRANSPORTER_1"/>
    <property type="match status" value="1"/>
</dbReference>
<feature type="transmembrane region" description="Helical" evidence="5">
    <location>
        <begin position="446"/>
        <end position="467"/>
    </location>
</feature>
<keyword evidence="5" id="KW-0472">Membrane</keyword>
<organism evidence="7 8">
    <name type="scientific">Tsukamurella soli</name>
    <dbReference type="NCBI Taxonomy" id="644556"/>
    <lineage>
        <taxon>Bacteria</taxon>
        <taxon>Bacillati</taxon>
        <taxon>Actinomycetota</taxon>
        <taxon>Actinomycetes</taxon>
        <taxon>Mycobacteriales</taxon>
        <taxon>Tsukamurellaceae</taxon>
        <taxon>Tsukamurella</taxon>
    </lineage>
</organism>
<keyword evidence="5" id="KW-1133">Transmembrane helix</keyword>
<evidence type="ECO:0000256" key="3">
    <source>
        <dbReference type="ARBA" id="ARBA00022741"/>
    </source>
</evidence>
<reference evidence="8" key="1">
    <citation type="journal article" date="2019" name="Int. J. Syst. Evol. Microbiol.">
        <title>The Global Catalogue of Microorganisms (GCM) 10K type strain sequencing project: providing services to taxonomists for standard genome sequencing and annotation.</title>
        <authorList>
            <consortium name="The Broad Institute Genomics Platform"/>
            <consortium name="The Broad Institute Genome Sequencing Center for Infectious Disease"/>
            <person name="Wu L."/>
            <person name="Ma J."/>
        </authorList>
    </citation>
    <scope>NUCLEOTIDE SEQUENCE [LARGE SCALE GENOMIC DNA]</scope>
    <source>
        <strain evidence="8">JCM 17688</strain>
    </source>
</reference>
<feature type="transmembrane region" description="Helical" evidence="5">
    <location>
        <begin position="487"/>
        <end position="509"/>
    </location>
</feature>
<evidence type="ECO:0000256" key="2">
    <source>
        <dbReference type="ARBA" id="ARBA00022448"/>
    </source>
</evidence>
<dbReference type="SUPFAM" id="SSF52540">
    <property type="entry name" value="P-loop containing nucleoside triphosphate hydrolases"/>
    <property type="match status" value="1"/>
</dbReference>
<dbReference type="RefSeq" id="WP_344995197.1">
    <property type="nucleotide sequence ID" value="NZ_BAABFR010000029.1"/>
</dbReference>
<evidence type="ECO:0000256" key="4">
    <source>
        <dbReference type="ARBA" id="ARBA00022840"/>
    </source>
</evidence>
<sequence>MSPIEARDLTKRFGEAVAVDGVTFSVRPGEVTGFLGRNGAGKSTTLRMILGLERPTSGSVTVDGGPYADLVAPLQQVGSLLDARAVQPGATATDHLLALARSNGIGRRRIGEVLDSVGLGEVARKRAGTFSLGMLQRLGLAAALLGDPPILVLDEPLNGLDPEGIIWFRGLMRRMAAEGRTVLVSSHLMTEMSVTADRLLIIGEGRLLVDSDMVTFQREHEHEEIRVRTPDPQSLRSRVVGAGGTVRDLDATSFAVSGLDGPTVGGLALRAGIELHELASVRRSLEDAFMELTAPGAQRAPAPARPVPMPARPVLADVSPTRPGLSDGDPAALERPATRFRDIVRSELIKFRSTRPGPLIVAGSLIAGAGSALLFADSTARRYPDFDVDERRLFDPTLTILRGRTVLEVTMGVLGALAVTSEYGAGTIAPSLAAVPDRDRLLAAKALTTAGIALGTGLAAGAGGFLAGQALLARRGVPHDTLRSPGSARAVLGSGLHATIAALLGLGIGVHTRSTAGAVSTLFAAEWLVPGIGPAFPEPLPALLTKYWLTEAGASIFVTRPDPEVLGPWAGLGVMTGSTAAVFGSALAAFRRRDV</sequence>